<proteinExistence type="predicted"/>
<reference evidence="1" key="2">
    <citation type="journal article" date="2021" name="PeerJ">
        <title>Extensive microbial diversity within the chicken gut microbiome revealed by metagenomics and culture.</title>
        <authorList>
            <person name="Gilroy R."/>
            <person name="Ravi A."/>
            <person name="Getino M."/>
            <person name="Pursley I."/>
            <person name="Horton D.L."/>
            <person name="Alikhan N.F."/>
            <person name="Baker D."/>
            <person name="Gharbi K."/>
            <person name="Hall N."/>
            <person name="Watson M."/>
            <person name="Adriaenssens E.M."/>
            <person name="Foster-Nyarko E."/>
            <person name="Jarju S."/>
            <person name="Secka A."/>
            <person name="Antonio M."/>
            <person name="Oren A."/>
            <person name="Chaudhuri R.R."/>
            <person name="La Ragione R."/>
            <person name="Hildebrand F."/>
            <person name="Pallen M.J."/>
        </authorList>
    </citation>
    <scope>NUCLEOTIDE SEQUENCE</scope>
    <source>
        <strain evidence="1">CHK195-11698</strain>
    </source>
</reference>
<name>A0A9D1HPX4_9FIRM</name>
<dbReference type="EMBL" id="DVMJ01000086">
    <property type="protein sequence ID" value="HIU14376.1"/>
    <property type="molecule type" value="Genomic_DNA"/>
</dbReference>
<sequence length="79" mass="8870">MVKLIMSTPMADKIIGFFDGYKDDKISCKFIEKKGIKSYFECETEMSPEEAANYCKSLFKKSPGGAALYFSIQPDGFFG</sequence>
<dbReference type="AlphaFoldDB" id="A0A9D1HPX4"/>
<reference evidence="1" key="1">
    <citation type="submission" date="2020-10" db="EMBL/GenBank/DDBJ databases">
        <authorList>
            <person name="Gilroy R."/>
        </authorList>
    </citation>
    <scope>NUCLEOTIDE SEQUENCE</scope>
    <source>
        <strain evidence="1">CHK195-11698</strain>
    </source>
</reference>
<evidence type="ECO:0000313" key="2">
    <source>
        <dbReference type="Proteomes" id="UP000824175"/>
    </source>
</evidence>
<gene>
    <name evidence="1" type="ORF">IAD15_09955</name>
</gene>
<protein>
    <submittedName>
        <fullName evidence="1">Uncharacterized protein</fullName>
    </submittedName>
</protein>
<comment type="caution">
    <text evidence="1">The sequence shown here is derived from an EMBL/GenBank/DDBJ whole genome shotgun (WGS) entry which is preliminary data.</text>
</comment>
<dbReference type="Proteomes" id="UP000824175">
    <property type="component" value="Unassembled WGS sequence"/>
</dbReference>
<accession>A0A9D1HPX4</accession>
<organism evidence="1 2">
    <name type="scientific">Candidatus Fimiplasma intestinipullorum</name>
    <dbReference type="NCBI Taxonomy" id="2840825"/>
    <lineage>
        <taxon>Bacteria</taxon>
        <taxon>Bacillati</taxon>
        <taxon>Bacillota</taxon>
        <taxon>Clostridia</taxon>
        <taxon>Eubacteriales</taxon>
        <taxon>Candidatus Fimiplasma</taxon>
    </lineage>
</organism>
<evidence type="ECO:0000313" key="1">
    <source>
        <dbReference type="EMBL" id="HIU14376.1"/>
    </source>
</evidence>